<dbReference type="KEGG" id="fiy:BN1229_v1_0706"/>
<reference evidence="3" key="1">
    <citation type="submission" date="2015-02" db="EMBL/GenBank/DDBJ databases">
        <authorList>
            <person name="Chooi Y.-H."/>
        </authorList>
    </citation>
    <scope>NUCLEOTIDE SEQUENCE [LARGE SCALE GENOMIC DNA]</scope>
    <source>
        <strain evidence="3">strain Y</strain>
    </source>
</reference>
<dbReference type="Pfam" id="PF10686">
    <property type="entry name" value="YAcAr"/>
    <property type="match status" value="1"/>
</dbReference>
<protein>
    <recommendedName>
        <fullName evidence="1">YspA cpYpsA-related SLOG domain-containing protein</fullName>
    </recommendedName>
</protein>
<keyword evidence="3" id="KW-1185">Reference proteome</keyword>
<dbReference type="KEGG" id="fil:BN1229_v1_0703"/>
<evidence type="ECO:0000259" key="1">
    <source>
        <dbReference type="Pfam" id="PF10686"/>
    </source>
</evidence>
<evidence type="ECO:0000313" key="2">
    <source>
        <dbReference type="EMBL" id="CPR16215.1"/>
    </source>
</evidence>
<gene>
    <name evidence="2" type="ORF">YBN1229_v1_0706</name>
</gene>
<organism evidence="2 3">
    <name type="scientific">Candidatus Filomicrobium marinum</name>
    <dbReference type="NCBI Taxonomy" id="1608628"/>
    <lineage>
        <taxon>Bacteria</taxon>
        <taxon>Pseudomonadati</taxon>
        <taxon>Pseudomonadota</taxon>
        <taxon>Alphaproteobacteria</taxon>
        <taxon>Hyphomicrobiales</taxon>
        <taxon>Hyphomicrobiaceae</taxon>
        <taxon>Filomicrobium</taxon>
    </lineage>
</organism>
<accession>A0A0D6JC30</accession>
<feature type="domain" description="YspA cpYpsA-related SLOG" evidence="1">
    <location>
        <begin position="193"/>
        <end position="258"/>
    </location>
</feature>
<dbReference type="RefSeq" id="WP_046476627.1">
    <property type="nucleotide sequence ID" value="NZ_LN829118.1"/>
</dbReference>
<dbReference type="EMBL" id="LN829119">
    <property type="protein sequence ID" value="CPR16215.1"/>
    <property type="molecule type" value="Genomic_DNA"/>
</dbReference>
<dbReference type="AlphaFoldDB" id="A0A0D6JC30"/>
<dbReference type="OrthoDB" id="9806973at2"/>
<name>A0A0D6JC30_9HYPH</name>
<sequence length="314" mass="34978">MSSFRNCSGFASVSATGRVTSNLALYGNVHGYADGQEQRPFPADETLDNVVTNLFATLSDAFADTALEPDVQSLLWSLCYLFHRKLDGIQRLLDENESKQRSAQEEQDGSEIRSVQLEHLIDKGQNLLEKHAAFERLRDHAAAEYEDRTGSAWRPSSGSMVSRRTMTAAVVDSRDYISAKRRAETEIFLPKGPKVAFVGGLNFNDHIRIWAVLDEVRKEYPDMVLIHGGNKTGAEAIAHAWAANRKVSSYPFPPNFTRDGKAAPFKRNDFMLEQLPSAAVIFPGSGIQDNFADKALKLGIRRWDCRDKSPKGGR</sequence>
<dbReference type="Proteomes" id="UP000033187">
    <property type="component" value="Chromosome 1"/>
</dbReference>
<dbReference type="InterPro" id="IPR019627">
    <property type="entry name" value="YAcAr"/>
</dbReference>
<proteinExistence type="predicted"/>
<evidence type="ECO:0000313" key="3">
    <source>
        <dbReference type="Proteomes" id="UP000033187"/>
    </source>
</evidence>